<dbReference type="CDD" id="cd00037">
    <property type="entry name" value="CLECT"/>
    <property type="match status" value="1"/>
</dbReference>
<gene>
    <name evidence="3" type="ORF">CTAYLR_004334</name>
</gene>
<feature type="region of interest" description="Disordered" evidence="1">
    <location>
        <begin position="45"/>
        <end position="74"/>
    </location>
</feature>
<evidence type="ECO:0000256" key="1">
    <source>
        <dbReference type="SAM" id="MobiDB-lite"/>
    </source>
</evidence>
<comment type="caution">
    <text evidence="3">The sequence shown here is derived from an EMBL/GenBank/DDBJ whole genome shotgun (WGS) entry which is preliminary data.</text>
</comment>
<evidence type="ECO:0000313" key="3">
    <source>
        <dbReference type="EMBL" id="KAJ8604925.1"/>
    </source>
</evidence>
<evidence type="ECO:0000259" key="2">
    <source>
        <dbReference type="PROSITE" id="PS50041"/>
    </source>
</evidence>
<dbReference type="PROSITE" id="PS50041">
    <property type="entry name" value="C_TYPE_LECTIN_2"/>
    <property type="match status" value="1"/>
</dbReference>
<dbReference type="InterPro" id="IPR016187">
    <property type="entry name" value="CTDL_fold"/>
</dbReference>
<dbReference type="InterPro" id="IPR001304">
    <property type="entry name" value="C-type_lectin-like"/>
</dbReference>
<dbReference type="Gene3D" id="3.10.100.10">
    <property type="entry name" value="Mannose-Binding Protein A, subunit A"/>
    <property type="match status" value="1"/>
</dbReference>
<keyword evidence="4" id="KW-1185">Reference proteome</keyword>
<dbReference type="InterPro" id="IPR016186">
    <property type="entry name" value="C-type_lectin-like/link_sf"/>
</dbReference>
<dbReference type="Proteomes" id="UP001230188">
    <property type="component" value="Unassembled WGS sequence"/>
</dbReference>
<dbReference type="AlphaFoldDB" id="A0AAD7UGH7"/>
<reference evidence="3" key="1">
    <citation type="submission" date="2023-01" db="EMBL/GenBank/DDBJ databases">
        <title>Metagenome sequencing of chrysophaentin producing Chrysophaeum taylorii.</title>
        <authorList>
            <person name="Davison J."/>
            <person name="Bewley C."/>
        </authorList>
    </citation>
    <scope>NUCLEOTIDE SEQUENCE</scope>
    <source>
        <strain evidence="3">NIES-1699</strain>
    </source>
</reference>
<sequence>MSICVAHLGTNSMAFARAEHQALLVTLPSRANCITIDGANKRADEYSDHESFEPLPTAAPSLGPPSTAPTATCPDNYTASPVSQRCYIEAGSSLSWTACETECESRGDIMFCPRSSEDNDFAFEEFTTLSGYNEDDVDPRNFKVWDYGAFWIGYSGASGTFEWVQGCDSNYTNWDTSYPNGFAGYYYTHVSFDGTWADYLDYSYFKCICETAAVVPSSMPTELPSSCVSVCFSHSGTDVVAFVRADRRAILFAIIHANRGALGCANERAYLFSDGYPDLYSFELTG</sequence>
<dbReference type="SMART" id="SM00034">
    <property type="entry name" value="CLECT"/>
    <property type="match status" value="1"/>
</dbReference>
<name>A0AAD7UGH7_9STRA</name>
<accession>A0AAD7UGH7</accession>
<dbReference type="SUPFAM" id="SSF56436">
    <property type="entry name" value="C-type lectin-like"/>
    <property type="match status" value="1"/>
</dbReference>
<feature type="domain" description="C-type lectin" evidence="2">
    <location>
        <begin position="82"/>
        <end position="210"/>
    </location>
</feature>
<proteinExistence type="predicted"/>
<dbReference type="EMBL" id="JAQMWT010000320">
    <property type="protein sequence ID" value="KAJ8604925.1"/>
    <property type="molecule type" value="Genomic_DNA"/>
</dbReference>
<evidence type="ECO:0000313" key="4">
    <source>
        <dbReference type="Proteomes" id="UP001230188"/>
    </source>
</evidence>
<dbReference type="Pfam" id="PF00059">
    <property type="entry name" value="Lectin_C"/>
    <property type="match status" value="1"/>
</dbReference>
<organism evidence="3 4">
    <name type="scientific">Chrysophaeum taylorii</name>
    <dbReference type="NCBI Taxonomy" id="2483200"/>
    <lineage>
        <taxon>Eukaryota</taxon>
        <taxon>Sar</taxon>
        <taxon>Stramenopiles</taxon>
        <taxon>Ochrophyta</taxon>
        <taxon>Pelagophyceae</taxon>
        <taxon>Pelagomonadales</taxon>
        <taxon>Pelagomonadaceae</taxon>
        <taxon>Chrysophaeum</taxon>
    </lineage>
</organism>
<protein>
    <recommendedName>
        <fullName evidence="2">C-type lectin domain-containing protein</fullName>
    </recommendedName>
</protein>